<dbReference type="AlphaFoldDB" id="A0AA41QT90"/>
<dbReference type="InterPro" id="IPR055570">
    <property type="entry name" value="DUF7146"/>
</dbReference>
<evidence type="ECO:0000313" key="3">
    <source>
        <dbReference type="Proteomes" id="UP001156140"/>
    </source>
</evidence>
<proteinExistence type="predicted"/>
<dbReference type="GO" id="GO:0008270">
    <property type="term" value="F:zinc ion binding"/>
    <property type="evidence" value="ECO:0007669"/>
    <property type="project" value="InterPro"/>
</dbReference>
<protein>
    <submittedName>
        <fullName evidence="2">Toprim domain-containing protein</fullName>
    </submittedName>
</protein>
<dbReference type="RefSeq" id="WP_281737172.1">
    <property type="nucleotide sequence ID" value="NZ_JAKETQ010000004.1"/>
</dbReference>
<evidence type="ECO:0000259" key="1">
    <source>
        <dbReference type="SMART" id="SM00778"/>
    </source>
</evidence>
<sequence length="324" mass="35397">MQPKITERARGRWREILPALGVDAKLMTNRGSECPVCGGKDRFRFDDKDGCGTWFCNQSHSSETTNASGSAGNGFGLVMDLKRCDFAQAARLVEGVIGTGVPPTKQHQPVKSDAPSDSEIHAEVMALWRGGRKISPQDPAGLYLARRLGRIIESRALRFHPAIPYGPSKTLPGMLSAYVDEHGDLAGLQRTFLTPDGQKAPMKNPRLTLGRLPDGGAVRLMRLEAKHAALGIAEGVETALSASLLFGVPVWAALNSGRLSVWEPPEGFREIIVFGDNDANKDGQKAAFTLANRLELRKIMTQVEIPADVGCDWNDIFRQQRRVM</sequence>
<dbReference type="InterPro" id="IPR013237">
    <property type="entry name" value="Phage_T7_Gp4_N"/>
</dbReference>
<dbReference type="SMART" id="SM00778">
    <property type="entry name" value="Prim_Zn_Ribbon"/>
    <property type="match status" value="1"/>
</dbReference>
<dbReference type="GO" id="GO:0004386">
    <property type="term" value="F:helicase activity"/>
    <property type="evidence" value="ECO:0007669"/>
    <property type="project" value="InterPro"/>
</dbReference>
<organism evidence="2 3">
    <name type="scientific">Paradevosia shaoguanensis</name>
    <dbReference type="NCBI Taxonomy" id="1335043"/>
    <lineage>
        <taxon>Bacteria</taxon>
        <taxon>Pseudomonadati</taxon>
        <taxon>Pseudomonadota</taxon>
        <taxon>Alphaproteobacteria</taxon>
        <taxon>Hyphomicrobiales</taxon>
        <taxon>Devosiaceae</taxon>
        <taxon>Paradevosia</taxon>
    </lineage>
</organism>
<dbReference type="InterPro" id="IPR006171">
    <property type="entry name" value="TOPRIM_dom"/>
</dbReference>
<accession>A0AA41QT90</accession>
<dbReference type="EMBL" id="JALAZD010000004">
    <property type="protein sequence ID" value="MCI0129231.1"/>
    <property type="molecule type" value="Genomic_DNA"/>
</dbReference>
<dbReference type="CDD" id="cd01029">
    <property type="entry name" value="TOPRIM_primases"/>
    <property type="match status" value="1"/>
</dbReference>
<comment type="caution">
    <text evidence="2">The sequence shown here is derived from an EMBL/GenBank/DDBJ whole genome shotgun (WGS) entry which is preliminary data.</text>
</comment>
<name>A0AA41QT90_9HYPH</name>
<dbReference type="SUPFAM" id="SSF57783">
    <property type="entry name" value="Zinc beta-ribbon"/>
    <property type="match status" value="1"/>
</dbReference>
<evidence type="ECO:0000313" key="2">
    <source>
        <dbReference type="EMBL" id="MCI0129231.1"/>
    </source>
</evidence>
<gene>
    <name evidence="2" type="ORF">ML536_20555</name>
</gene>
<dbReference type="Pfam" id="PF13362">
    <property type="entry name" value="Toprim_3"/>
    <property type="match status" value="1"/>
</dbReference>
<dbReference type="Pfam" id="PF23639">
    <property type="entry name" value="DUF7146"/>
    <property type="match status" value="1"/>
</dbReference>
<reference evidence="2" key="1">
    <citation type="submission" date="2022-03" db="EMBL/GenBank/DDBJ databases">
        <title>The complete genome sequence of a Methyloterrigena soli.</title>
        <authorList>
            <person name="Zi Z."/>
        </authorList>
    </citation>
    <scope>NUCLEOTIDE SEQUENCE</scope>
    <source>
        <strain evidence="2">M48</strain>
    </source>
</reference>
<dbReference type="InterPro" id="IPR034154">
    <property type="entry name" value="TOPRIM_DnaG/twinkle"/>
</dbReference>
<keyword evidence="3" id="KW-1185">Reference proteome</keyword>
<dbReference type="Pfam" id="PF08273">
    <property type="entry name" value="Zn_Ribbon_Prim"/>
    <property type="match status" value="1"/>
</dbReference>
<feature type="domain" description="DNA primase/helicase Gp4 N-terminal Bacteriophage T7-like" evidence="1">
    <location>
        <begin position="29"/>
        <end position="75"/>
    </location>
</feature>
<dbReference type="Proteomes" id="UP001156140">
    <property type="component" value="Unassembled WGS sequence"/>
</dbReference>